<reference evidence="1" key="2">
    <citation type="journal article" date="2015" name="Data Brief">
        <title>Shoot transcriptome of the giant reed, Arundo donax.</title>
        <authorList>
            <person name="Barrero R.A."/>
            <person name="Guerrero F.D."/>
            <person name="Moolhuijzen P."/>
            <person name="Goolsby J.A."/>
            <person name="Tidwell J."/>
            <person name="Bellgard S.E."/>
            <person name="Bellgard M.I."/>
        </authorList>
    </citation>
    <scope>NUCLEOTIDE SEQUENCE</scope>
    <source>
        <tissue evidence="1">Shoot tissue taken approximately 20 cm above the soil surface</tissue>
    </source>
</reference>
<accession>A0A0A9C0B3</accession>
<proteinExistence type="predicted"/>
<organism evidence="1">
    <name type="scientific">Arundo donax</name>
    <name type="common">Giant reed</name>
    <name type="synonym">Donax arundinaceus</name>
    <dbReference type="NCBI Taxonomy" id="35708"/>
    <lineage>
        <taxon>Eukaryota</taxon>
        <taxon>Viridiplantae</taxon>
        <taxon>Streptophyta</taxon>
        <taxon>Embryophyta</taxon>
        <taxon>Tracheophyta</taxon>
        <taxon>Spermatophyta</taxon>
        <taxon>Magnoliopsida</taxon>
        <taxon>Liliopsida</taxon>
        <taxon>Poales</taxon>
        <taxon>Poaceae</taxon>
        <taxon>PACMAD clade</taxon>
        <taxon>Arundinoideae</taxon>
        <taxon>Arundineae</taxon>
        <taxon>Arundo</taxon>
    </lineage>
</organism>
<protein>
    <submittedName>
        <fullName evidence="1">Uncharacterized protein</fullName>
    </submittedName>
</protein>
<sequence>MNKLKRSPIHELTEIGWVLCLSKWPYS</sequence>
<name>A0A0A9C0B3_ARUDO</name>
<reference evidence="1" key="1">
    <citation type="submission" date="2014-09" db="EMBL/GenBank/DDBJ databases">
        <authorList>
            <person name="Magalhaes I.L.F."/>
            <person name="Oliveira U."/>
            <person name="Santos F.R."/>
            <person name="Vidigal T.H.D.A."/>
            <person name="Brescovit A.D."/>
            <person name="Santos A.J."/>
        </authorList>
    </citation>
    <scope>NUCLEOTIDE SEQUENCE</scope>
    <source>
        <tissue evidence="1">Shoot tissue taken approximately 20 cm above the soil surface</tissue>
    </source>
</reference>
<dbReference type="AlphaFoldDB" id="A0A0A9C0B3"/>
<evidence type="ECO:0000313" key="1">
    <source>
        <dbReference type="EMBL" id="JAD69719.1"/>
    </source>
</evidence>
<dbReference type="EMBL" id="GBRH01228176">
    <property type="protein sequence ID" value="JAD69719.1"/>
    <property type="molecule type" value="Transcribed_RNA"/>
</dbReference>